<keyword evidence="4" id="KW-1185">Reference proteome</keyword>
<organism evidence="3 4">
    <name type="scientific">Solanum commersonii</name>
    <name type="common">Commerson's wild potato</name>
    <name type="synonym">Commerson's nightshade</name>
    <dbReference type="NCBI Taxonomy" id="4109"/>
    <lineage>
        <taxon>Eukaryota</taxon>
        <taxon>Viridiplantae</taxon>
        <taxon>Streptophyta</taxon>
        <taxon>Embryophyta</taxon>
        <taxon>Tracheophyta</taxon>
        <taxon>Spermatophyta</taxon>
        <taxon>Magnoliopsida</taxon>
        <taxon>eudicotyledons</taxon>
        <taxon>Gunneridae</taxon>
        <taxon>Pentapetalae</taxon>
        <taxon>asterids</taxon>
        <taxon>lamiids</taxon>
        <taxon>Solanales</taxon>
        <taxon>Solanaceae</taxon>
        <taxon>Solanoideae</taxon>
        <taxon>Solaneae</taxon>
        <taxon>Solanum</taxon>
    </lineage>
</organism>
<dbReference type="Pfam" id="PF07859">
    <property type="entry name" value="Abhydrolase_3"/>
    <property type="match status" value="3"/>
</dbReference>
<evidence type="ECO:0000313" key="4">
    <source>
        <dbReference type="Proteomes" id="UP000824120"/>
    </source>
</evidence>
<reference evidence="3 4" key="1">
    <citation type="submission" date="2020-09" db="EMBL/GenBank/DDBJ databases">
        <title>De no assembly of potato wild relative species, Solanum commersonii.</title>
        <authorList>
            <person name="Cho K."/>
        </authorList>
    </citation>
    <scope>NUCLEOTIDE SEQUENCE [LARGE SCALE GENOMIC DNA]</scope>
    <source>
        <strain evidence="3">LZ3.2</strain>
        <tissue evidence="3">Leaf</tissue>
    </source>
</reference>
<sequence length="972" mass="108490">MHPNRTCLLAKAEVVHDFFPLMRVYKEGQIERLAGEVFVPPESDPETGVQIKDVQIDPEINLSARLYLPKNVDPVQKIPLFVYFHGGGFVIESAFSPTYHKYLSLVAAEAKVAIVSVNYRLAPEYPLPITYEDSWLALKWVTSHANGDGREPWLKDNADFNRVYLGGDCAGGNIAHHIAIRSGWKSWMDPIDGEGEIVGAKDFVEKLWLFANPNSSGLDDPLINPEKDPKLSSLGCDKVVVYVTGRDSLRFRGFYYKEVLEKSGWRGTVEVVEVKDEEHVFHLSAIEADNAMGMMKKLISFLNQVYKDGRIVRLMGEGFVPPESDPETGVQIKDVEIDPQINLSARLYLPKNVQKIPLFVYFHGGGFVIESASSPSYHKHISKVAAEAKVVIVSVNYRLAPEYLLPIAYEDSWLSLKWVASHIANGDGHEPWLKDHADFNRVYLGGDSAGGNIAHHIAIRIGLEKLDGVKLEGIFLACPFFWGKDPIDGEGENLGSKDVIEKLWFLGCDKVLVYVAGKDTLRFRGFYYKEVLEKSGWPGTVEIVELSAMAEIVHDLFPLIRVYKDGRIERLMGEGFVPPESDPETGVQIKDIEIDPQINLSARLYLPKNIDPVQKIPLFVYFHGGAFLLAMAEIVHDFFPLMRVYKDGRIERLAGEGFVPPESDPETGVQIKDVHIDPQINLSARLYLPKNVDPVQKIPLFVYFHGGGFVIESAFSPTYHKYLSVVAAEAKVVIVSVNYRLAPEYPLPIAYEDSWLALKWVTSHANGDSHEPWLKDNADFNRVYLGGDSAGGNIAHHIGIRLGLEKLEGVKIDGIFLACPFFWGKDPIDGEGENLLAKDFVEDLVLSGNPNSTGLDPIDGEGENLGAKDLFEKLWLFVNPNSSGLDDPLINPEKDPKLSGLGCEKVVVYVAGKDPLRFRGFYYKEVLEKSGWPGTVEIVEVKDKGHVFHLFVPETEEAMAMLKKMVSSLNQS</sequence>
<dbReference type="Proteomes" id="UP000824120">
    <property type="component" value="Chromosome 2"/>
</dbReference>
<comment type="caution">
    <text evidence="3">The sequence shown here is derived from an EMBL/GenBank/DDBJ whole genome shotgun (WGS) entry which is preliminary data.</text>
</comment>
<gene>
    <name evidence="3" type="ORF">H5410_010312</name>
</gene>
<evidence type="ECO:0000256" key="1">
    <source>
        <dbReference type="ARBA" id="ARBA00010515"/>
    </source>
</evidence>
<feature type="domain" description="Alpha/beta hydrolase fold-3" evidence="2">
    <location>
        <begin position="359"/>
        <end position="484"/>
    </location>
</feature>
<proteinExistence type="inferred from homology"/>
<dbReference type="PANTHER" id="PTHR23024">
    <property type="entry name" value="ARYLACETAMIDE DEACETYLASE"/>
    <property type="match status" value="1"/>
</dbReference>
<feature type="domain" description="Alpha/beta hydrolase fold-3" evidence="2">
    <location>
        <begin position="81"/>
        <end position="282"/>
    </location>
</feature>
<comment type="similarity">
    <text evidence="1">Belongs to the 'GDXG' lipolytic enzyme family.</text>
</comment>
<name>A0A9J6AKD7_SOLCO</name>
<dbReference type="PANTHER" id="PTHR23024:SF467">
    <property type="entry name" value="CARBOXYLESTERASE 12-RELATED"/>
    <property type="match status" value="1"/>
</dbReference>
<dbReference type="Gene3D" id="3.40.50.1820">
    <property type="entry name" value="alpha/beta hydrolase"/>
    <property type="match status" value="4"/>
</dbReference>
<dbReference type="GO" id="GO:0016787">
    <property type="term" value="F:hydrolase activity"/>
    <property type="evidence" value="ECO:0007669"/>
    <property type="project" value="InterPro"/>
</dbReference>
<dbReference type="OrthoDB" id="408631at2759"/>
<feature type="domain" description="Alpha/beta hydrolase fold-3" evidence="2">
    <location>
        <begin position="701"/>
        <end position="949"/>
    </location>
</feature>
<accession>A0A9J6AKD7</accession>
<dbReference type="SUPFAM" id="SSF53474">
    <property type="entry name" value="alpha/beta-Hydrolases"/>
    <property type="match status" value="4"/>
</dbReference>
<dbReference type="AlphaFoldDB" id="A0A9J6AKD7"/>
<dbReference type="EMBL" id="JACXVP010000002">
    <property type="protein sequence ID" value="KAG5625094.1"/>
    <property type="molecule type" value="Genomic_DNA"/>
</dbReference>
<protein>
    <recommendedName>
        <fullName evidence="2">Alpha/beta hydrolase fold-3 domain-containing protein</fullName>
    </recommendedName>
</protein>
<evidence type="ECO:0000259" key="2">
    <source>
        <dbReference type="Pfam" id="PF07859"/>
    </source>
</evidence>
<dbReference type="InterPro" id="IPR013094">
    <property type="entry name" value="AB_hydrolase_3"/>
</dbReference>
<dbReference type="InterPro" id="IPR029058">
    <property type="entry name" value="AB_hydrolase_fold"/>
</dbReference>
<dbReference type="InterPro" id="IPR050466">
    <property type="entry name" value="Carboxylest/Gibb_receptor"/>
</dbReference>
<evidence type="ECO:0000313" key="3">
    <source>
        <dbReference type="EMBL" id="KAG5625094.1"/>
    </source>
</evidence>